<protein>
    <recommendedName>
        <fullName evidence="4">Copper transporter</fullName>
    </recommendedName>
</protein>
<dbReference type="GO" id="GO:0016020">
    <property type="term" value="C:membrane"/>
    <property type="evidence" value="ECO:0007669"/>
    <property type="project" value="InterPro"/>
</dbReference>
<evidence type="ECO:0000256" key="1">
    <source>
        <dbReference type="SAM" id="MobiDB-lite"/>
    </source>
</evidence>
<proteinExistence type="predicted"/>
<comment type="caution">
    <text evidence="2">The sequence shown here is derived from an EMBL/GenBank/DDBJ whole genome shotgun (WGS) entry which is preliminary data.</text>
</comment>
<dbReference type="InterPro" id="IPR021522">
    <property type="entry name" value="MctB"/>
</dbReference>
<organism evidence="2 3">
    <name type="scientific">Nocardiopsis aegyptia</name>
    <dbReference type="NCBI Taxonomy" id="220378"/>
    <lineage>
        <taxon>Bacteria</taxon>
        <taxon>Bacillati</taxon>
        <taxon>Actinomycetota</taxon>
        <taxon>Actinomycetes</taxon>
        <taxon>Streptosporangiales</taxon>
        <taxon>Nocardiopsidaceae</taxon>
        <taxon>Nocardiopsis</taxon>
    </lineage>
</organism>
<evidence type="ECO:0008006" key="4">
    <source>
        <dbReference type="Google" id="ProtNLM"/>
    </source>
</evidence>
<feature type="compositionally biased region" description="Basic and acidic residues" evidence="1">
    <location>
        <begin position="354"/>
        <end position="369"/>
    </location>
</feature>
<accession>A0A7Z0ES70</accession>
<dbReference type="AlphaFoldDB" id="A0A7Z0ES70"/>
<sequence>MIDFRYHLVSIIAVFLALTVGLALGTTMLQDPLLSTLQSETADLRGQSEELRLERDAAERVNDGADDLSEAAAEDLLEDRLRGLGVAVVVAPGADEDMATALSTRVEEAGGEVVGRLSFTEEFPDEANAAFVDELAVQVSAEAEEMSGGAYVRSATLIGGALARTGDDEESEDGEDEDGGGDGRESADDEEGSGDGEESEGGEGADPAAVLSAYTEADLLAVDGDPVGAADAVLVVAPAVDGVEGDSERTNTVVATVAATLREEVGPTVLAGDTRSGQGQGLIAQVRAHEPSYATVDVAGRPMGDIVTVLALADSLEGDGAAYGVGEGVEGFLPSPLPGPRSEGSDGDGGDGEASGRPDDEARRATGGE</sequence>
<feature type="region of interest" description="Disordered" evidence="1">
    <location>
        <begin position="163"/>
        <end position="206"/>
    </location>
</feature>
<feature type="compositionally biased region" description="Acidic residues" evidence="1">
    <location>
        <begin position="187"/>
        <end position="203"/>
    </location>
</feature>
<evidence type="ECO:0000313" key="3">
    <source>
        <dbReference type="Proteomes" id="UP000572051"/>
    </source>
</evidence>
<dbReference type="Pfam" id="PF11382">
    <property type="entry name" value="MctB"/>
    <property type="match status" value="1"/>
</dbReference>
<evidence type="ECO:0000313" key="2">
    <source>
        <dbReference type="EMBL" id="NYJ37334.1"/>
    </source>
</evidence>
<reference evidence="2 3" key="1">
    <citation type="submission" date="2020-07" db="EMBL/GenBank/DDBJ databases">
        <title>Sequencing the genomes of 1000 actinobacteria strains.</title>
        <authorList>
            <person name="Klenk H.-P."/>
        </authorList>
    </citation>
    <scope>NUCLEOTIDE SEQUENCE [LARGE SCALE GENOMIC DNA]</scope>
    <source>
        <strain evidence="2 3">DSM 44442</strain>
    </source>
</reference>
<dbReference type="EMBL" id="JACCFS010000001">
    <property type="protein sequence ID" value="NYJ37334.1"/>
    <property type="molecule type" value="Genomic_DNA"/>
</dbReference>
<dbReference type="Proteomes" id="UP000572051">
    <property type="component" value="Unassembled WGS sequence"/>
</dbReference>
<name>A0A7Z0ES70_9ACTN</name>
<dbReference type="RefSeq" id="WP_179827965.1">
    <property type="nucleotide sequence ID" value="NZ_JACCFS010000001.1"/>
</dbReference>
<dbReference type="GO" id="GO:0055070">
    <property type="term" value="P:copper ion homeostasis"/>
    <property type="evidence" value="ECO:0007669"/>
    <property type="project" value="InterPro"/>
</dbReference>
<feature type="region of interest" description="Disordered" evidence="1">
    <location>
        <begin position="325"/>
        <end position="369"/>
    </location>
</feature>
<gene>
    <name evidence="2" type="ORF">HNR10_005215</name>
</gene>
<keyword evidence="3" id="KW-1185">Reference proteome</keyword>
<feature type="compositionally biased region" description="Acidic residues" evidence="1">
    <location>
        <begin position="167"/>
        <end position="180"/>
    </location>
</feature>